<evidence type="ECO:0000259" key="5">
    <source>
        <dbReference type="PROSITE" id="PS50110"/>
    </source>
</evidence>
<organism evidence="6 7">
    <name type="scientific">Rhizobium hainanense</name>
    <dbReference type="NCBI Taxonomy" id="52131"/>
    <lineage>
        <taxon>Bacteria</taxon>
        <taxon>Pseudomonadati</taxon>
        <taxon>Pseudomonadota</taxon>
        <taxon>Alphaproteobacteria</taxon>
        <taxon>Hyphomicrobiales</taxon>
        <taxon>Rhizobiaceae</taxon>
        <taxon>Rhizobium/Agrobacterium group</taxon>
        <taxon>Rhizobium</taxon>
    </lineage>
</organism>
<dbReference type="Pfam" id="PF00072">
    <property type="entry name" value="Response_reg"/>
    <property type="match status" value="1"/>
</dbReference>
<gene>
    <name evidence="6" type="ORF">GA0061100_106341</name>
</gene>
<dbReference type="InterPro" id="IPR000792">
    <property type="entry name" value="Tscrpt_reg_LuxR_C"/>
</dbReference>
<proteinExistence type="predicted"/>
<evidence type="ECO:0000313" key="7">
    <source>
        <dbReference type="Proteomes" id="UP000186228"/>
    </source>
</evidence>
<dbReference type="InterPro" id="IPR016032">
    <property type="entry name" value="Sig_transdc_resp-reg_C-effctor"/>
</dbReference>
<protein>
    <submittedName>
        <fullName evidence="6">Two component transcriptional regulator, LuxR family</fullName>
    </submittedName>
</protein>
<dbReference type="GO" id="GO:0006355">
    <property type="term" value="P:regulation of DNA-templated transcription"/>
    <property type="evidence" value="ECO:0007669"/>
    <property type="project" value="InterPro"/>
</dbReference>
<accession>A0A1C3VKP1</accession>
<evidence type="ECO:0000256" key="2">
    <source>
        <dbReference type="ARBA" id="ARBA00023125"/>
    </source>
</evidence>
<dbReference type="InterPro" id="IPR058245">
    <property type="entry name" value="NreC/VraR/RcsB-like_REC"/>
</dbReference>
<keyword evidence="1 3" id="KW-0597">Phosphoprotein</keyword>
<dbReference type="PANTHER" id="PTHR43214">
    <property type="entry name" value="TWO-COMPONENT RESPONSE REGULATOR"/>
    <property type="match status" value="1"/>
</dbReference>
<feature type="domain" description="HTH luxR-type" evidence="4">
    <location>
        <begin position="145"/>
        <end position="210"/>
    </location>
</feature>
<dbReference type="AlphaFoldDB" id="A0A1C3VKP1"/>
<evidence type="ECO:0000313" key="6">
    <source>
        <dbReference type="EMBL" id="SCB28289.1"/>
    </source>
</evidence>
<dbReference type="PRINTS" id="PR00038">
    <property type="entry name" value="HTHLUXR"/>
</dbReference>
<keyword evidence="7" id="KW-1185">Reference proteome</keyword>
<dbReference type="PROSITE" id="PS50043">
    <property type="entry name" value="HTH_LUXR_2"/>
    <property type="match status" value="1"/>
</dbReference>
<dbReference type="SMART" id="SM00448">
    <property type="entry name" value="REC"/>
    <property type="match status" value="1"/>
</dbReference>
<feature type="modified residue" description="4-aspartylphosphate" evidence="3">
    <location>
        <position position="56"/>
    </location>
</feature>
<dbReference type="InterPro" id="IPR039420">
    <property type="entry name" value="WalR-like"/>
</dbReference>
<dbReference type="STRING" id="52131.GA0061100_106341"/>
<dbReference type="OrthoDB" id="9782896at2"/>
<dbReference type="Gene3D" id="3.40.50.2300">
    <property type="match status" value="1"/>
</dbReference>
<dbReference type="InterPro" id="IPR011006">
    <property type="entry name" value="CheY-like_superfamily"/>
</dbReference>
<dbReference type="PROSITE" id="PS50110">
    <property type="entry name" value="RESPONSE_REGULATORY"/>
    <property type="match status" value="1"/>
</dbReference>
<evidence type="ECO:0000259" key="4">
    <source>
        <dbReference type="PROSITE" id="PS50043"/>
    </source>
</evidence>
<sequence>MKRHRILIADDHDLARSGLKAILTTADDLEVIAEAADGQTAVSLCDVIRPDIALLDIRMAGMDGLEAAAEIRVKSPDTRIIMLTMHDSVDYLEAAIKAGASGYALKDIRRDELLQMIRNVAAGQSFFNIELMRRLLRRVSPGATDEGAIEKLTVREREILERLTTGETNKEIAKALAISPGTVKVHVERILYKLRVTDRTQAAVVAVRAGLVDRERL</sequence>
<dbReference type="EMBL" id="FMAC01000006">
    <property type="protein sequence ID" value="SCB28289.1"/>
    <property type="molecule type" value="Genomic_DNA"/>
</dbReference>
<dbReference type="CDD" id="cd06170">
    <property type="entry name" value="LuxR_C_like"/>
    <property type="match status" value="1"/>
</dbReference>
<dbReference type="PROSITE" id="PS00622">
    <property type="entry name" value="HTH_LUXR_1"/>
    <property type="match status" value="1"/>
</dbReference>
<dbReference type="SUPFAM" id="SSF46894">
    <property type="entry name" value="C-terminal effector domain of the bipartite response regulators"/>
    <property type="match status" value="1"/>
</dbReference>
<evidence type="ECO:0000256" key="3">
    <source>
        <dbReference type="PROSITE-ProRule" id="PRU00169"/>
    </source>
</evidence>
<evidence type="ECO:0000256" key="1">
    <source>
        <dbReference type="ARBA" id="ARBA00022553"/>
    </source>
</evidence>
<dbReference type="InterPro" id="IPR001789">
    <property type="entry name" value="Sig_transdc_resp-reg_receiver"/>
</dbReference>
<keyword evidence="2" id="KW-0238">DNA-binding</keyword>
<dbReference type="SMART" id="SM00421">
    <property type="entry name" value="HTH_LUXR"/>
    <property type="match status" value="1"/>
</dbReference>
<reference evidence="7" key="1">
    <citation type="submission" date="2016-08" db="EMBL/GenBank/DDBJ databases">
        <authorList>
            <person name="Varghese N."/>
            <person name="Submissions Spin"/>
        </authorList>
    </citation>
    <scope>NUCLEOTIDE SEQUENCE [LARGE SCALE GENOMIC DNA]</scope>
    <source>
        <strain evidence="7">CCBAU 57015</strain>
    </source>
</reference>
<dbReference type="GO" id="GO:0000160">
    <property type="term" value="P:phosphorelay signal transduction system"/>
    <property type="evidence" value="ECO:0007669"/>
    <property type="project" value="InterPro"/>
</dbReference>
<dbReference type="RefSeq" id="WP_075854647.1">
    <property type="nucleotide sequence ID" value="NZ_FMAC01000006.1"/>
</dbReference>
<dbReference type="Pfam" id="PF00196">
    <property type="entry name" value="GerE"/>
    <property type="match status" value="1"/>
</dbReference>
<name>A0A1C3VKP1_9HYPH</name>
<dbReference type="CDD" id="cd17535">
    <property type="entry name" value="REC_NarL-like"/>
    <property type="match status" value="1"/>
</dbReference>
<dbReference type="SUPFAM" id="SSF52172">
    <property type="entry name" value="CheY-like"/>
    <property type="match status" value="1"/>
</dbReference>
<dbReference type="GO" id="GO:0003677">
    <property type="term" value="F:DNA binding"/>
    <property type="evidence" value="ECO:0007669"/>
    <property type="project" value="UniProtKB-KW"/>
</dbReference>
<dbReference type="Proteomes" id="UP000186228">
    <property type="component" value="Unassembled WGS sequence"/>
</dbReference>
<feature type="domain" description="Response regulatory" evidence="5">
    <location>
        <begin position="5"/>
        <end position="121"/>
    </location>
</feature>